<organism evidence="1 2">
    <name type="scientific">Steinernema glaseri</name>
    <dbReference type="NCBI Taxonomy" id="37863"/>
    <lineage>
        <taxon>Eukaryota</taxon>
        <taxon>Metazoa</taxon>
        <taxon>Ecdysozoa</taxon>
        <taxon>Nematoda</taxon>
        <taxon>Chromadorea</taxon>
        <taxon>Rhabditida</taxon>
        <taxon>Tylenchina</taxon>
        <taxon>Panagrolaimomorpha</taxon>
        <taxon>Strongyloidoidea</taxon>
        <taxon>Steinernematidae</taxon>
        <taxon>Steinernema</taxon>
    </lineage>
</organism>
<proteinExistence type="predicted"/>
<sequence length="71" mass="7831">MTKRDENTAAAAVATVRQDAAVPDEKIVPFQYAAQKPAVESISQITLLNTSADQWKATKLFLRRLRESGRG</sequence>
<evidence type="ECO:0000313" key="2">
    <source>
        <dbReference type="WBParaSite" id="L893_g33247.t1"/>
    </source>
</evidence>
<evidence type="ECO:0000313" key="1">
    <source>
        <dbReference type="Proteomes" id="UP000095287"/>
    </source>
</evidence>
<name>A0A1I8A644_9BILA</name>
<dbReference type="AlphaFoldDB" id="A0A1I8A644"/>
<dbReference type="Proteomes" id="UP000095287">
    <property type="component" value="Unplaced"/>
</dbReference>
<dbReference type="WBParaSite" id="L893_g33247.t1">
    <property type="protein sequence ID" value="L893_g33247.t1"/>
    <property type="gene ID" value="L893_g33247"/>
</dbReference>
<accession>A0A1I8A644</accession>
<protein>
    <submittedName>
        <fullName evidence="2">RanBD1 domain-containing protein</fullName>
    </submittedName>
</protein>
<reference evidence="2" key="1">
    <citation type="submission" date="2016-11" db="UniProtKB">
        <authorList>
            <consortium name="WormBaseParasite"/>
        </authorList>
    </citation>
    <scope>IDENTIFICATION</scope>
</reference>
<keyword evidence="1" id="KW-1185">Reference proteome</keyword>